<dbReference type="SUPFAM" id="SSF48619">
    <property type="entry name" value="Phospholipase A2, PLA2"/>
    <property type="match status" value="1"/>
</dbReference>
<dbReference type="PATRIC" id="fig|943816.4.peg.1961"/>
<dbReference type="Proteomes" id="UP000175829">
    <property type="component" value="Unassembled WGS sequence"/>
</dbReference>
<dbReference type="EMBL" id="LJGV01000022">
    <property type="protein sequence ID" value="OEU98525.1"/>
    <property type="molecule type" value="Genomic_DNA"/>
</dbReference>
<dbReference type="Pfam" id="PF09056">
    <property type="entry name" value="Phospholip_A2_3"/>
    <property type="match status" value="1"/>
</dbReference>
<protein>
    <recommendedName>
        <fullName evidence="4">Phospholipase A2</fullName>
    </recommendedName>
</protein>
<dbReference type="Gene3D" id="1.20.90.10">
    <property type="entry name" value="Phospholipase A2 domain"/>
    <property type="match status" value="1"/>
</dbReference>
<accession>A0A1E7K3Q4</accession>
<evidence type="ECO:0000256" key="1">
    <source>
        <dbReference type="SAM" id="SignalP"/>
    </source>
</evidence>
<keyword evidence="1" id="KW-0732">Signal</keyword>
<evidence type="ECO:0000313" key="3">
    <source>
        <dbReference type="Proteomes" id="UP000175829"/>
    </source>
</evidence>
<gene>
    <name evidence="2" type="ORF">AN217_12660</name>
</gene>
<sequence length="196" mass="21064">MLSAVPTRVLTVSVLLGALVAPGTAAAAASARPAVGGSAVRLLPAGAPAADSPASVRAARPTVPVVREAPADPAVRAEADRLMKLTHRQFAAVRHAPPFNWTTDGCSVPTGLLPYSEVFRPACVQHDFGYRNYGGNHELKLDPTRATKNWIDSRFRTEMRRICDDRYPAAGRHRNCRRAADAYYAGVRIGGDKAFF</sequence>
<feature type="chain" id="PRO_5009196234" description="Phospholipase A2" evidence="1">
    <location>
        <begin position="28"/>
        <end position="196"/>
    </location>
</feature>
<evidence type="ECO:0008006" key="4">
    <source>
        <dbReference type="Google" id="ProtNLM"/>
    </source>
</evidence>
<dbReference type="GO" id="GO:0050482">
    <property type="term" value="P:arachidonate secretion"/>
    <property type="evidence" value="ECO:0007669"/>
    <property type="project" value="InterPro"/>
</dbReference>
<dbReference type="InterPro" id="IPR036444">
    <property type="entry name" value="PLipase_A2_dom_sf"/>
</dbReference>
<dbReference type="InterPro" id="IPR015141">
    <property type="entry name" value="PLipase_A2_prok/fun"/>
</dbReference>
<dbReference type="AlphaFoldDB" id="A0A1E7K3Q4"/>
<organism evidence="2 3">
    <name type="scientific">Streptomyces qinglanensis</name>
    <dbReference type="NCBI Taxonomy" id="943816"/>
    <lineage>
        <taxon>Bacteria</taxon>
        <taxon>Bacillati</taxon>
        <taxon>Actinomycetota</taxon>
        <taxon>Actinomycetes</taxon>
        <taxon>Kitasatosporales</taxon>
        <taxon>Streptomycetaceae</taxon>
        <taxon>Streptomyces</taxon>
    </lineage>
</organism>
<name>A0A1E7K3Q4_9ACTN</name>
<reference evidence="2 3" key="1">
    <citation type="journal article" date="2016" name="Front. Microbiol.">
        <title>Comparative Genomics Analysis of Streptomyces Species Reveals Their Adaptation to the Marine Environment and Their Diversity at the Genomic Level.</title>
        <authorList>
            <person name="Tian X."/>
            <person name="Zhang Z."/>
            <person name="Yang T."/>
            <person name="Chen M."/>
            <person name="Li J."/>
            <person name="Chen F."/>
            <person name="Yang J."/>
            <person name="Li W."/>
            <person name="Zhang B."/>
            <person name="Zhang Z."/>
            <person name="Wu J."/>
            <person name="Zhang C."/>
            <person name="Long L."/>
            <person name="Xiao J."/>
        </authorList>
    </citation>
    <scope>NUCLEOTIDE SEQUENCE [LARGE SCALE GENOMIC DNA]</scope>
    <source>
        <strain evidence="2 3">SCSIO M10379</strain>
    </source>
</reference>
<proteinExistence type="predicted"/>
<evidence type="ECO:0000313" key="2">
    <source>
        <dbReference type="EMBL" id="OEU98525.1"/>
    </source>
</evidence>
<dbReference type="GO" id="GO:0006644">
    <property type="term" value="P:phospholipid metabolic process"/>
    <property type="evidence" value="ECO:0007669"/>
    <property type="project" value="InterPro"/>
</dbReference>
<dbReference type="GO" id="GO:0004623">
    <property type="term" value="F:phospholipase A2 activity"/>
    <property type="evidence" value="ECO:0007669"/>
    <property type="project" value="InterPro"/>
</dbReference>
<comment type="caution">
    <text evidence="2">The sequence shown here is derived from an EMBL/GenBank/DDBJ whole genome shotgun (WGS) entry which is preliminary data.</text>
</comment>
<feature type="signal peptide" evidence="1">
    <location>
        <begin position="1"/>
        <end position="27"/>
    </location>
</feature>